<evidence type="ECO:0000256" key="7">
    <source>
        <dbReference type="ARBA" id="ARBA00035208"/>
    </source>
</evidence>
<comment type="function">
    <text evidence="1">Probably binds the 23S rRNA.</text>
</comment>
<dbReference type="InterPro" id="IPR023574">
    <property type="entry name" value="Ribosomal_uL4_dom_sf"/>
</dbReference>
<dbReference type="AlphaFoldDB" id="A0A342RZH8"/>
<accession>A0A342RZH8</accession>
<dbReference type="SUPFAM" id="SSF52166">
    <property type="entry name" value="Ribosomal protein L4"/>
    <property type="match status" value="1"/>
</dbReference>
<dbReference type="RefSeq" id="YP_009295640.1">
    <property type="nucleotide sequence ID" value="NC_031167.1"/>
</dbReference>
<dbReference type="Pfam" id="PF00573">
    <property type="entry name" value="Ribosomal_L4"/>
    <property type="match status" value="1"/>
</dbReference>
<comment type="similarity">
    <text evidence="2">Belongs to the universal ribosomal protein uL4 family.</text>
</comment>
<dbReference type="InterPro" id="IPR013005">
    <property type="entry name" value="Ribosomal_uL4-like"/>
</dbReference>
<dbReference type="HAMAP" id="MF_01328_B">
    <property type="entry name" value="Ribosomal_uL4_B"/>
    <property type="match status" value="1"/>
</dbReference>
<protein>
    <recommendedName>
        <fullName evidence="7">Large ribosomal subunit protein uL4c</fullName>
    </recommendedName>
    <alternativeName>
        <fullName evidence="8">50S ribosomal protein L4, chloroplastic</fullName>
    </alternativeName>
</protein>
<gene>
    <name evidence="10" type="primary">rpl4</name>
</gene>
<evidence type="ECO:0000256" key="9">
    <source>
        <dbReference type="SAM" id="MobiDB-lite"/>
    </source>
</evidence>
<evidence type="ECO:0000256" key="3">
    <source>
        <dbReference type="ARBA" id="ARBA00022730"/>
    </source>
</evidence>
<evidence type="ECO:0000256" key="6">
    <source>
        <dbReference type="ARBA" id="ARBA00023274"/>
    </source>
</evidence>
<evidence type="ECO:0000256" key="1">
    <source>
        <dbReference type="ARBA" id="ARBA00004083"/>
    </source>
</evidence>
<dbReference type="NCBIfam" id="TIGR03953">
    <property type="entry name" value="rplD_bact"/>
    <property type="match status" value="1"/>
</dbReference>
<dbReference type="InterPro" id="IPR002136">
    <property type="entry name" value="Ribosomal_uL4"/>
</dbReference>
<dbReference type="GO" id="GO:0005840">
    <property type="term" value="C:ribosome"/>
    <property type="evidence" value="ECO:0007669"/>
    <property type="project" value="UniProtKB-KW"/>
</dbReference>
<evidence type="ECO:0000313" key="10">
    <source>
        <dbReference type="EMBL" id="AOL58124.1"/>
    </source>
</evidence>
<keyword evidence="4" id="KW-0694">RNA-binding</keyword>
<feature type="compositionally biased region" description="Polar residues" evidence="9">
    <location>
        <begin position="46"/>
        <end position="56"/>
    </location>
</feature>
<evidence type="ECO:0000256" key="8">
    <source>
        <dbReference type="ARBA" id="ARBA00035387"/>
    </source>
</evidence>
<name>A0A342RZH8_9FLOR</name>
<evidence type="ECO:0000256" key="4">
    <source>
        <dbReference type="ARBA" id="ARBA00022884"/>
    </source>
</evidence>
<dbReference type="EMBL" id="KX525588">
    <property type="protein sequence ID" value="AOL58124.1"/>
    <property type="molecule type" value="Genomic_DNA"/>
</dbReference>
<keyword evidence="6" id="KW-0687">Ribonucleoprotein</keyword>
<keyword evidence="3" id="KW-0699">rRNA-binding</keyword>
<feature type="region of interest" description="Disordered" evidence="9">
    <location>
        <begin position="46"/>
        <end position="81"/>
    </location>
</feature>
<dbReference type="GO" id="GO:1990904">
    <property type="term" value="C:ribonucleoprotein complex"/>
    <property type="evidence" value="ECO:0007669"/>
    <property type="project" value="UniProtKB-KW"/>
</dbReference>
<reference evidence="10" key="1">
    <citation type="journal article" date="2016" name="Mitochondrial DNA Part B Resour">
        <title>Organellar genome analysis of the heteromorphic red alga Mastocarpus papillatus (Phyllophoraceae, Rhodophyta).</title>
        <authorList>
            <person name="Hughey J.R."/>
            <person name="Mumford T.F."/>
            <person name="Navarrete-Fernandez T.M."/>
            <person name="Huber S.R."/>
            <person name="Freese J.M."/>
            <person name="Murray E.M.C."/>
            <person name="Sissini M.N."/>
            <person name="Gentilhomme A."/>
        </authorList>
    </citation>
    <scope>NUCLEOTIDE SEQUENCE</scope>
</reference>
<evidence type="ECO:0000256" key="2">
    <source>
        <dbReference type="ARBA" id="ARBA00010528"/>
    </source>
</evidence>
<geneLocation type="plastid" evidence="10"/>
<dbReference type="GeneID" id="29072098"/>
<organism evidence="10">
    <name type="scientific">Mastocarpus papillatus</name>
    <dbReference type="NCBI Taxonomy" id="31436"/>
    <lineage>
        <taxon>Eukaryota</taxon>
        <taxon>Rhodophyta</taxon>
        <taxon>Florideophyceae</taxon>
        <taxon>Rhodymeniophycidae</taxon>
        <taxon>Gigartinales</taxon>
        <taxon>Phyllophoraceae</taxon>
        <taxon>Mastocarpus</taxon>
    </lineage>
</organism>
<dbReference type="GO" id="GO:0019843">
    <property type="term" value="F:rRNA binding"/>
    <property type="evidence" value="ECO:0007669"/>
    <property type="project" value="UniProtKB-KW"/>
</dbReference>
<dbReference type="PANTHER" id="PTHR10746:SF17">
    <property type="entry name" value="LARGE RIBOSOMAL SUBUNIT PROTEIN UL4C"/>
    <property type="match status" value="1"/>
</dbReference>
<proteinExistence type="inferred from homology"/>
<sequence length="217" mass="24692">MIIEQKLTYSVLTEEDSETYLKEIKLRINEDKGMYIIHRALNKQLNNNRQGNANTKSRGEIRGGGRKPWKQKGSGKARAGSIRSPLWEGGGVIFGPKRKNYNIKINKKEKQLALRTLLHNKFKQTYLVSNIITTNINKPNTKAVLKTISNLSINLNKKTKILFIVVNKNINLRLSIRNLPNVELITADQLHIIALLKANKIIITIDALNKIKEVYNA</sequence>
<dbReference type="Gene3D" id="3.40.1370.10">
    <property type="match status" value="1"/>
</dbReference>
<feature type="compositionally biased region" description="Basic residues" evidence="9">
    <location>
        <begin position="64"/>
        <end position="75"/>
    </location>
</feature>
<dbReference type="PANTHER" id="PTHR10746">
    <property type="entry name" value="50S RIBOSOMAL PROTEIN L4"/>
    <property type="match status" value="1"/>
</dbReference>
<dbReference type="GO" id="GO:0006412">
    <property type="term" value="P:translation"/>
    <property type="evidence" value="ECO:0007669"/>
    <property type="project" value="InterPro"/>
</dbReference>
<keyword evidence="5 10" id="KW-0689">Ribosomal protein</keyword>
<evidence type="ECO:0000256" key="5">
    <source>
        <dbReference type="ARBA" id="ARBA00022980"/>
    </source>
</evidence>
<dbReference type="GO" id="GO:0003735">
    <property type="term" value="F:structural constituent of ribosome"/>
    <property type="evidence" value="ECO:0007669"/>
    <property type="project" value="InterPro"/>
</dbReference>
<keyword evidence="10" id="KW-0934">Plastid</keyword>